<dbReference type="Gramene" id="Pp3c10_3090V3.2">
    <property type="protein sequence ID" value="Pp3c10_3090V3.2"/>
    <property type="gene ID" value="Pp3c10_3090"/>
</dbReference>
<evidence type="ECO:0000313" key="4">
    <source>
        <dbReference type="EnsemblPlants" id="Pp3c10_3090V3.1"/>
    </source>
</evidence>
<dbReference type="PANTHER" id="PTHR34364:SF1">
    <property type="entry name" value="WAS_WASL-INTERACTING FAMILY PROTEIN"/>
    <property type="match status" value="1"/>
</dbReference>
<keyword evidence="5" id="KW-1185">Reference proteome</keyword>
<dbReference type="AlphaFoldDB" id="A0A2K1JXH2"/>
<gene>
    <name evidence="4" type="primary">LOC112287278</name>
    <name evidence="3" type="ORF">PHYPA_013347</name>
</gene>
<evidence type="ECO:0000256" key="2">
    <source>
        <dbReference type="SAM" id="Phobius"/>
    </source>
</evidence>
<dbReference type="RefSeq" id="XP_024385913.1">
    <property type="nucleotide sequence ID" value="XM_024530145.2"/>
</dbReference>
<keyword evidence="2" id="KW-0812">Transmembrane</keyword>
<dbReference type="Gramene" id="Pp3c10_3090V3.1">
    <property type="protein sequence ID" value="Pp3c10_3090V3.1"/>
    <property type="gene ID" value="Pp3c10_3090"/>
</dbReference>
<keyword evidence="2" id="KW-1133">Transmembrane helix</keyword>
<proteinExistence type="predicted"/>
<evidence type="ECO:0000313" key="5">
    <source>
        <dbReference type="Proteomes" id="UP000006727"/>
    </source>
</evidence>
<evidence type="ECO:0000313" key="3">
    <source>
        <dbReference type="EMBL" id="PNR46228.1"/>
    </source>
</evidence>
<dbReference type="EnsemblPlants" id="Pp3c10_3090V3.1">
    <property type="protein sequence ID" value="Pp3c10_3090V3.1"/>
    <property type="gene ID" value="Pp3c10_3090"/>
</dbReference>
<reference evidence="3 5" key="1">
    <citation type="journal article" date="2008" name="Science">
        <title>The Physcomitrella genome reveals evolutionary insights into the conquest of land by plants.</title>
        <authorList>
            <person name="Rensing S."/>
            <person name="Lang D."/>
            <person name="Zimmer A."/>
            <person name="Terry A."/>
            <person name="Salamov A."/>
            <person name="Shapiro H."/>
            <person name="Nishiyama T."/>
            <person name="Perroud P.-F."/>
            <person name="Lindquist E."/>
            <person name="Kamisugi Y."/>
            <person name="Tanahashi T."/>
            <person name="Sakakibara K."/>
            <person name="Fujita T."/>
            <person name="Oishi K."/>
            <person name="Shin-I T."/>
            <person name="Kuroki Y."/>
            <person name="Toyoda A."/>
            <person name="Suzuki Y."/>
            <person name="Hashimoto A."/>
            <person name="Yamaguchi K."/>
            <person name="Sugano A."/>
            <person name="Kohara Y."/>
            <person name="Fujiyama A."/>
            <person name="Anterola A."/>
            <person name="Aoki S."/>
            <person name="Ashton N."/>
            <person name="Barbazuk W.B."/>
            <person name="Barker E."/>
            <person name="Bennetzen J."/>
            <person name="Bezanilla M."/>
            <person name="Blankenship R."/>
            <person name="Cho S.H."/>
            <person name="Dutcher S."/>
            <person name="Estelle M."/>
            <person name="Fawcett J.A."/>
            <person name="Gundlach H."/>
            <person name="Hanada K."/>
            <person name="Heyl A."/>
            <person name="Hicks K.A."/>
            <person name="Hugh J."/>
            <person name="Lohr M."/>
            <person name="Mayer K."/>
            <person name="Melkozernov A."/>
            <person name="Murata T."/>
            <person name="Nelson D."/>
            <person name="Pils B."/>
            <person name="Prigge M."/>
            <person name="Reiss B."/>
            <person name="Renner T."/>
            <person name="Rombauts S."/>
            <person name="Rushton P."/>
            <person name="Sanderfoot A."/>
            <person name="Schween G."/>
            <person name="Shiu S.-H."/>
            <person name="Stueber K."/>
            <person name="Theodoulou F.L."/>
            <person name="Tu H."/>
            <person name="Van de Peer Y."/>
            <person name="Verrier P.J."/>
            <person name="Waters E."/>
            <person name="Wood A."/>
            <person name="Yang L."/>
            <person name="Cove D."/>
            <person name="Cuming A."/>
            <person name="Hasebe M."/>
            <person name="Lucas S."/>
            <person name="Mishler D.B."/>
            <person name="Reski R."/>
            <person name="Grigoriev I."/>
            <person name="Quatrano R.S."/>
            <person name="Boore J.L."/>
        </authorList>
    </citation>
    <scope>NUCLEOTIDE SEQUENCE [LARGE SCALE GENOMIC DNA]</scope>
    <source>
        <strain evidence="4 5">cv. Gransden 2004</strain>
    </source>
</reference>
<dbReference type="GeneID" id="112287278"/>
<dbReference type="PANTHER" id="PTHR34364">
    <property type="entry name" value="WAS/WASL-INTERACTING FAMILY PROTEIN"/>
    <property type="match status" value="1"/>
</dbReference>
<organism evidence="3">
    <name type="scientific">Physcomitrium patens</name>
    <name type="common">Spreading-leaved earth moss</name>
    <name type="synonym">Physcomitrella patens</name>
    <dbReference type="NCBI Taxonomy" id="3218"/>
    <lineage>
        <taxon>Eukaryota</taxon>
        <taxon>Viridiplantae</taxon>
        <taxon>Streptophyta</taxon>
        <taxon>Embryophyta</taxon>
        <taxon>Bryophyta</taxon>
        <taxon>Bryophytina</taxon>
        <taxon>Bryopsida</taxon>
        <taxon>Funariidae</taxon>
        <taxon>Funariales</taxon>
        <taxon>Funariaceae</taxon>
        <taxon>Physcomitrium</taxon>
    </lineage>
</organism>
<protein>
    <submittedName>
        <fullName evidence="3 4">Uncharacterized protein</fullName>
    </submittedName>
</protein>
<dbReference type="EnsemblPlants" id="Pp3c10_3090V3.2">
    <property type="protein sequence ID" value="Pp3c10_3090V3.2"/>
    <property type="gene ID" value="Pp3c10_3090"/>
</dbReference>
<reference evidence="4" key="3">
    <citation type="submission" date="2020-12" db="UniProtKB">
        <authorList>
            <consortium name="EnsemblPlants"/>
        </authorList>
    </citation>
    <scope>IDENTIFICATION</scope>
</reference>
<dbReference type="OMA" id="VFMRRIF"/>
<dbReference type="OrthoDB" id="1907935at2759"/>
<sequence>MGDSSARATAQQPAGAVPSAPLKPPLWYRYRAGVGALLLVNLGIGGYVLSRPRPVLDAQLHNTAAEPEKEKAVPEQVPVAVVASAVAADEAPQWAPPSKVPISEDEQRQMLQWVLEEKRKVKTKNKAEKTRINEDKKLLKQYLRSSQLPPLV</sequence>
<reference evidence="3 5" key="2">
    <citation type="journal article" date="2018" name="Plant J.">
        <title>The Physcomitrella patens chromosome-scale assembly reveals moss genome structure and evolution.</title>
        <authorList>
            <person name="Lang D."/>
            <person name="Ullrich K.K."/>
            <person name="Murat F."/>
            <person name="Fuchs J."/>
            <person name="Jenkins J."/>
            <person name="Haas F.B."/>
            <person name="Piednoel M."/>
            <person name="Gundlach H."/>
            <person name="Van Bel M."/>
            <person name="Meyberg R."/>
            <person name="Vives C."/>
            <person name="Morata J."/>
            <person name="Symeonidi A."/>
            <person name="Hiss M."/>
            <person name="Muchero W."/>
            <person name="Kamisugi Y."/>
            <person name="Saleh O."/>
            <person name="Blanc G."/>
            <person name="Decker E.L."/>
            <person name="van Gessel N."/>
            <person name="Grimwood J."/>
            <person name="Hayes R.D."/>
            <person name="Graham S.W."/>
            <person name="Gunter L.E."/>
            <person name="McDaniel S.F."/>
            <person name="Hoernstein S.N.W."/>
            <person name="Larsson A."/>
            <person name="Li F.W."/>
            <person name="Perroud P.F."/>
            <person name="Phillips J."/>
            <person name="Ranjan P."/>
            <person name="Rokshar D.S."/>
            <person name="Rothfels C.J."/>
            <person name="Schneider L."/>
            <person name="Shu S."/>
            <person name="Stevenson D.W."/>
            <person name="Thummler F."/>
            <person name="Tillich M."/>
            <person name="Villarreal Aguilar J.C."/>
            <person name="Widiez T."/>
            <person name="Wong G.K."/>
            <person name="Wymore A."/>
            <person name="Zhang Y."/>
            <person name="Zimmer A.D."/>
            <person name="Quatrano R.S."/>
            <person name="Mayer K.F.X."/>
            <person name="Goodstein D."/>
            <person name="Casacuberta J.M."/>
            <person name="Vandepoele K."/>
            <person name="Reski R."/>
            <person name="Cuming A.C."/>
            <person name="Tuskan G.A."/>
            <person name="Maumus F."/>
            <person name="Salse J."/>
            <person name="Schmutz J."/>
            <person name="Rensing S.A."/>
        </authorList>
    </citation>
    <scope>NUCLEOTIDE SEQUENCE [LARGE SCALE GENOMIC DNA]</scope>
    <source>
        <strain evidence="4 5">cv. Gransden 2004</strain>
    </source>
</reference>
<accession>A0A2K1JXH2</accession>
<feature type="compositionally biased region" description="Polar residues" evidence="1">
    <location>
        <begin position="1"/>
        <end position="12"/>
    </location>
</feature>
<feature type="transmembrane region" description="Helical" evidence="2">
    <location>
        <begin position="28"/>
        <end position="49"/>
    </location>
</feature>
<name>A0A2K1JXH2_PHYPA</name>
<keyword evidence="2" id="KW-0472">Membrane</keyword>
<dbReference type="STRING" id="3218.A0A2K1JXH2"/>
<feature type="region of interest" description="Disordered" evidence="1">
    <location>
        <begin position="1"/>
        <end position="21"/>
    </location>
</feature>
<dbReference type="Proteomes" id="UP000006727">
    <property type="component" value="Chromosome 10"/>
</dbReference>
<dbReference type="PaxDb" id="3218-PP1S51_295V6.1"/>
<evidence type="ECO:0000256" key="1">
    <source>
        <dbReference type="SAM" id="MobiDB-lite"/>
    </source>
</evidence>
<dbReference type="EMBL" id="ABEU02000010">
    <property type="protein sequence ID" value="PNR46228.1"/>
    <property type="molecule type" value="Genomic_DNA"/>
</dbReference>